<sequence length="241" mass="25159">MDISDPISLQIKAFLGLVVTCALSACASGETIAPGIAVSTPDVAANQAAYVADLSGAYMLRPTDVISVTVYREEDLSLSDVTIGPDGDIAMPLLGAVAAAGQTAEQLAGQIEAQLNARFLRNADVAVNVVNYASHRVTVEGAVQTPGVYTFLPGTRLSGAIAMAEGPTRVAAREEIAVFRETPEGIAIAKFDYGAMQAGTMLDPMLAPGDRVVIGTDGLSQFWQDLLRTLPAFALFTNVNI</sequence>
<dbReference type="Proteomes" id="UP000602442">
    <property type="component" value="Unassembled WGS sequence"/>
</dbReference>
<dbReference type="RefSeq" id="WP_197919939.1">
    <property type="nucleotide sequence ID" value="NZ_CAWPTA010000006.1"/>
</dbReference>
<dbReference type="InterPro" id="IPR003715">
    <property type="entry name" value="Poly_export_N"/>
</dbReference>
<feature type="domain" description="Polysaccharide export protein N-terminal" evidence="3">
    <location>
        <begin position="56"/>
        <end position="129"/>
    </location>
</feature>
<evidence type="ECO:0000259" key="4">
    <source>
        <dbReference type="Pfam" id="PF10531"/>
    </source>
</evidence>
<feature type="signal peptide" evidence="2">
    <location>
        <begin position="1"/>
        <end position="27"/>
    </location>
</feature>
<feature type="domain" description="Soluble ligand binding" evidence="4">
    <location>
        <begin position="136"/>
        <end position="181"/>
    </location>
</feature>
<feature type="chain" id="PRO_5046620143" evidence="2">
    <location>
        <begin position="28"/>
        <end position="241"/>
    </location>
</feature>
<name>A0ABS0MZW7_9SPHN</name>
<organism evidence="5 6">
    <name type="scientific">Aurantiacibacter sediminis</name>
    <dbReference type="NCBI Taxonomy" id="2793064"/>
    <lineage>
        <taxon>Bacteria</taxon>
        <taxon>Pseudomonadati</taxon>
        <taxon>Pseudomonadota</taxon>
        <taxon>Alphaproteobacteria</taxon>
        <taxon>Sphingomonadales</taxon>
        <taxon>Erythrobacteraceae</taxon>
        <taxon>Aurantiacibacter</taxon>
    </lineage>
</organism>
<dbReference type="Pfam" id="PF02563">
    <property type="entry name" value="Poly_export"/>
    <property type="match status" value="1"/>
</dbReference>
<keyword evidence="1 2" id="KW-0732">Signal</keyword>
<gene>
    <name evidence="5" type="ORF">I5L03_01500</name>
</gene>
<dbReference type="InterPro" id="IPR049712">
    <property type="entry name" value="Poly_export"/>
</dbReference>
<dbReference type="EMBL" id="JAEANY010000001">
    <property type="protein sequence ID" value="MBH5321257.1"/>
    <property type="molecule type" value="Genomic_DNA"/>
</dbReference>
<comment type="caution">
    <text evidence="5">The sequence shown here is derived from an EMBL/GenBank/DDBJ whole genome shotgun (WGS) entry which is preliminary data.</text>
</comment>
<accession>A0ABS0MZW7</accession>
<keyword evidence="6" id="KW-1185">Reference proteome</keyword>
<reference evidence="5 6" key="1">
    <citation type="submission" date="2020-11" db="EMBL/GenBank/DDBJ databases">
        <title>Erythrobacter sediminis sp. nov., a marine bacterium from a tidal flat of Garorim Bay.</title>
        <authorList>
            <person name="Kim D."/>
            <person name="Yoo Y."/>
            <person name="Kim J.-J."/>
        </authorList>
    </citation>
    <scope>NUCLEOTIDE SEQUENCE [LARGE SCALE GENOMIC DNA]</scope>
    <source>
        <strain evidence="5 6">JGD-13</strain>
    </source>
</reference>
<evidence type="ECO:0000259" key="3">
    <source>
        <dbReference type="Pfam" id="PF02563"/>
    </source>
</evidence>
<dbReference type="PANTHER" id="PTHR33619">
    <property type="entry name" value="POLYSACCHARIDE EXPORT PROTEIN GFCE-RELATED"/>
    <property type="match status" value="1"/>
</dbReference>
<evidence type="ECO:0000256" key="2">
    <source>
        <dbReference type="SAM" id="SignalP"/>
    </source>
</evidence>
<protein>
    <submittedName>
        <fullName evidence="5">Polysaccharide export protein</fullName>
    </submittedName>
</protein>
<evidence type="ECO:0000313" key="5">
    <source>
        <dbReference type="EMBL" id="MBH5321257.1"/>
    </source>
</evidence>
<dbReference type="InterPro" id="IPR019554">
    <property type="entry name" value="Soluble_ligand-bd"/>
</dbReference>
<dbReference type="Gene3D" id="3.30.1950.10">
    <property type="entry name" value="wza like domain"/>
    <property type="match status" value="1"/>
</dbReference>
<evidence type="ECO:0000256" key="1">
    <source>
        <dbReference type="ARBA" id="ARBA00022729"/>
    </source>
</evidence>
<dbReference type="Pfam" id="PF10531">
    <property type="entry name" value="SLBB"/>
    <property type="match status" value="1"/>
</dbReference>
<proteinExistence type="predicted"/>
<dbReference type="PANTHER" id="PTHR33619:SF3">
    <property type="entry name" value="POLYSACCHARIDE EXPORT PROTEIN GFCE-RELATED"/>
    <property type="match status" value="1"/>
</dbReference>
<evidence type="ECO:0000313" key="6">
    <source>
        <dbReference type="Proteomes" id="UP000602442"/>
    </source>
</evidence>